<evidence type="ECO:0000313" key="6">
    <source>
        <dbReference type="Proteomes" id="UP000192578"/>
    </source>
</evidence>
<feature type="region of interest" description="Disordered" evidence="3">
    <location>
        <begin position="60"/>
        <end position="82"/>
    </location>
</feature>
<evidence type="ECO:0000256" key="4">
    <source>
        <dbReference type="SAM" id="SignalP"/>
    </source>
</evidence>
<keyword evidence="2" id="KW-0349">Heme</keyword>
<dbReference type="Pfam" id="PF03098">
    <property type="entry name" value="An_peroxidase"/>
    <property type="match status" value="1"/>
</dbReference>
<evidence type="ECO:0000313" key="5">
    <source>
        <dbReference type="EMBL" id="OQV21903.1"/>
    </source>
</evidence>
<dbReference type="InterPro" id="IPR019791">
    <property type="entry name" value="Haem_peroxidase_animal"/>
</dbReference>
<dbReference type="GO" id="GO:0020037">
    <property type="term" value="F:heme binding"/>
    <property type="evidence" value="ECO:0007669"/>
    <property type="project" value="InterPro"/>
</dbReference>
<evidence type="ECO:0000256" key="3">
    <source>
        <dbReference type="SAM" id="MobiDB-lite"/>
    </source>
</evidence>
<comment type="caution">
    <text evidence="5">The sequence shown here is derived from an EMBL/GenBank/DDBJ whole genome shotgun (WGS) entry which is preliminary data.</text>
</comment>
<feature type="binding site" description="axial binding residue" evidence="2">
    <location>
        <position position="569"/>
    </location>
    <ligand>
        <name>heme b</name>
        <dbReference type="ChEBI" id="CHEBI:60344"/>
    </ligand>
    <ligandPart>
        <name>Fe</name>
        <dbReference type="ChEBI" id="CHEBI:18248"/>
    </ligandPart>
</feature>
<dbReference type="Gene3D" id="1.10.640.10">
    <property type="entry name" value="Haem peroxidase domain superfamily, animal type"/>
    <property type="match status" value="1"/>
</dbReference>
<proteinExistence type="predicted"/>
<dbReference type="GO" id="GO:0006979">
    <property type="term" value="P:response to oxidative stress"/>
    <property type="evidence" value="ECO:0007669"/>
    <property type="project" value="InterPro"/>
</dbReference>
<dbReference type="PANTHER" id="PTHR11475:SF134">
    <property type="entry name" value="LD42267P"/>
    <property type="match status" value="1"/>
</dbReference>
<protein>
    <submittedName>
        <fullName evidence="5">Peroxidasin</fullName>
    </submittedName>
</protein>
<sequence>MGLRSVTTASVVVAVVSLVSLCTGQYQQNQTQYQQAPQQQQQQYRNISAPYGNFTSRVGQPGNYSGAPQYPPAYGQGGKYGNATGYQQQDPFAWNWDHEHVRRKSYNQEAQNWVYANIQEAWDFAVNLVGGKNAQYNANAQCGYGGNPYNNEETRLQQQGETLVQTAQWLWDHYPGNKPDLMNAFINLNTKQIPFLADCLAEHYGQWSGTCDQYQRYSRPDQICNNVWFPTWGATNDIGIRITDIWNYEGGIWQKLKYHDWPSYDGTFAPLINEKQLADLLDKSYQAECYQFDITMMHAYWTQFITHDIIKSAPYTVSVGGAYGEQSKPQCCGVADPACYHHSCNSITSPPVSDGYGGYSQGYCMPLSDNVPAVDYCAPIPKDPRNLQTSYIDASQIYGATCEKASQLRSYRKGKLRVNKGLYGLYMRNINLPDDPNPDKSECDTNYPNNDLRCLLSGDTRVNQHPGLTAYQALFLRLHNRLASSCARFQEKNYLSDQVLDEVCYQEVRRYIQSIIQNIFYRDHMPIELGPYVAGHPNYGLSLDYVLPYDQNVHASVWPEYTYAAGRLHTLISHWSQVRDPTKVQAGLQEPDSWYNIYDFLGKGYQLMYSKQKMNELLQNALYDPEQCYDTSFVEELRGKSTNSYAAGLDMFTINIQREREFGIPWYWQLRDFCGMSPVYDWYQANDIWNQVCLETLPQIYGHAKNVEGYIGLICEKPLPGAIVGPTAACILQRQYQNLREGDRWFFDRNGLTGDQLNVVKKFNLGKILCITTNLDYVTENVFRTPNPYSNKYQACNLYDDITEDDLTVLWSYSPATAGDYRTCKDYGVGYGGAASYTNASYPAPAPQAYANSSYSQPQQQSYAAPVQQQSYAAPVQQQSYAAPVQQQSYAAPVQQQSYAAPVQQAYVQAPQQQQYGNSSYKQPAAAAPVYQQAAPQQQTYQQAPQQPAYQAPASQPQQAYGNKTYAAKPAVYQPAPQPAYQQAAPQQPYGG</sequence>
<gene>
    <name evidence="5" type="ORF">BV898_04116</name>
</gene>
<feature type="chain" id="PRO_5010727962" evidence="4">
    <location>
        <begin position="25"/>
        <end position="992"/>
    </location>
</feature>
<keyword evidence="2" id="KW-0408">Iron</keyword>
<keyword evidence="2" id="KW-0479">Metal-binding</keyword>
<keyword evidence="1" id="KW-0575">Peroxidase</keyword>
<accession>A0A1W0X342</accession>
<dbReference type="OrthoDB" id="823504at2759"/>
<dbReference type="InterPro" id="IPR037120">
    <property type="entry name" value="Haem_peroxidase_sf_animal"/>
</dbReference>
<dbReference type="SUPFAM" id="SSF48113">
    <property type="entry name" value="Heme-dependent peroxidases"/>
    <property type="match status" value="1"/>
</dbReference>
<keyword evidence="6" id="KW-1185">Reference proteome</keyword>
<dbReference type="PROSITE" id="PS50292">
    <property type="entry name" value="PEROXIDASE_3"/>
    <property type="match status" value="1"/>
</dbReference>
<dbReference type="AlphaFoldDB" id="A0A1W0X342"/>
<dbReference type="PANTHER" id="PTHR11475">
    <property type="entry name" value="OXIDASE/PEROXIDASE"/>
    <property type="match status" value="1"/>
</dbReference>
<organism evidence="5 6">
    <name type="scientific">Hypsibius exemplaris</name>
    <name type="common">Freshwater tardigrade</name>
    <dbReference type="NCBI Taxonomy" id="2072580"/>
    <lineage>
        <taxon>Eukaryota</taxon>
        <taxon>Metazoa</taxon>
        <taxon>Ecdysozoa</taxon>
        <taxon>Tardigrada</taxon>
        <taxon>Eutardigrada</taxon>
        <taxon>Parachela</taxon>
        <taxon>Hypsibioidea</taxon>
        <taxon>Hypsibiidae</taxon>
        <taxon>Hypsibius</taxon>
    </lineage>
</organism>
<dbReference type="InterPro" id="IPR010255">
    <property type="entry name" value="Haem_peroxidase_sf"/>
</dbReference>
<evidence type="ECO:0000256" key="1">
    <source>
        <dbReference type="ARBA" id="ARBA00022559"/>
    </source>
</evidence>
<dbReference type="PRINTS" id="PR00457">
    <property type="entry name" value="ANPEROXIDASE"/>
</dbReference>
<dbReference type="GO" id="GO:0004601">
    <property type="term" value="F:peroxidase activity"/>
    <property type="evidence" value="ECO:0007669"/>
    <property type="project" value="UniProtKB-KW"/>
</dbReference>
<keyword evidence="4" id="KW-0732">Signal</keyword>
<dbReference type="GO" id="GO:0046872">
    <property type="term" value="F:metal ion binding"/>
    <property type="evidence" value="ECO:0007669"/>
    <property type="project" value="UniProtKB-KW"/>
</dbReference>
<reference evidence="6" key="1">
    <citation type="submission" date="2017-01" db="EMBL/GenBank/DDBJ databases">
        <title>Comparative genomics of anhydrobiosis in the tardigrade Hypsibius dujardini.</title>
        <authorList>
            <person name="Yoshida Y."/>
            <person name="Koutsovoulos G."/>
            <person name="Laetsch D."/>
            <person name="Stevens L."/>
            <person name="Kumar S."/>
            <person name="Horikawa D."/>
            <person name="Ishino K."/>
            <person name="Komine S."/>
            <person name="Tomita M."/>
            <person name="Blaxter M."/>
            <person name="Arakawa K."/>
        </authorList>
    </citation>
    <scope>NUCLEOTIDE SEQUENCE [LARGE SCALE GENOMIC DNA]</scope>
    <source>
        <strain evidence="6">Z151</strain>
    </source>
</reference>
<evidence type="ECO:0000256" key="2">
    <source>
        <dbReference type="PIRSR" id="PIRSR619791-2"/>
    </source>
</evidence>
<dbReference type="Proteomes" id="UP000192578">
    <property type="component" value="Unassembled WGS sequence"/>
</dbReference>
<feature type="signal peptide" evidence="4">
    <location>
        <begin position="1"/>
        <end position="24"/>
    </location>
</feature>
<dbReference type="EMBL" id="MTYJ01000020">
    <property type="protein sequence ID" value="OQV21903.1"/>
    <property type="molecule type" value="Genomic_DNA"/>
</dbReference>
<keyword evidence="1" id="KW-0560">Oxidoreductase</keyword>
<feature type="region of interest" description="Disordered" evidence="3">
    <location>
        <begin position="927"/>
        <end position="992"/>
    </location>
</feature>
<name>A0A1W0X342_HYPEX</name>